<keyword evidence="2" id="KW-1185">Reference proteome</keyword>
<organism evidence="1 2">
    <name type="scientific">Paxillus rubicundulus Ve08.2h10</name>
    <dbReference type="NCBI Taxonomy" id="930991"/>
    <lineage>
        <taxon>Eukaryota</taxon>
        <taxon>Fungi</taxon>
        <taxon>Dikarya</taxon>
        <taxon>Basidiomycota</taxon>
        <taxon>Agaricomycotina</taxon>
        <taxon>Agaricomycetes</taxon>
        <taxon>Agaricomycetidae</taxon>
        <taxon>Boletales</taxon>
        <taxon>Paxilineae</taxon>
        <taxon>Paxillaceae</taxon>
        <taxon>Paxillus</taxon>
    </lineage>
</organism>
<reference evidence="2" key="2">
    <citation type="submission" date="2015-01" db="EMBL/GenBank/DDBJ databases">
        <title>Evolutionary Origins and Diversification of the Mycorrhizal Mutualists.</title>
        <authorList>
            <consortium name="DOE Joint Genome Institute"/>
            <consortium name="Mycorrhizal Genomics Consortium"/>
            <person name="Kohler A."/>
            <person name="Kuo A."/>
            <person name="Nagy L.G."/>
            <person name="Floudas D."/>
            <person name="Copeland A."/>
            <person name="Barry K.W."/>
            <person name="Cichocki N."/>
            <person name="Veneault-Fourrey C."/>
            <person name="LaButti K."/>
            <person name="Lindquist E.A."/>
            <person name="Lipzen A."/>
            <person name="Lundell T."/>
            <person name="Morin E."/>
            <person name="Murat C."/>
            <person name="Riley R."/>
            <person name="Ohm R."/>
            <person name="Sun H."/>
            <person name="Tunlid A."/>
            <person name="Henrissat B."/>
            <person name="Grigoriev I.V."/>
            <person name="Hibbett D.S."/>
            <person name="Martin F."/>
        </authorList>
    </citation>
    <scope>NUCLEOTIDE SEQUENCE [LARGE SCALE GENOMIC DNA]</scope>
    <source>
        <strain evidence="2">Ve08.2h10</strain>
    </source>
</reference>
<name>A0A0D0DTL3_9AGAM</name>
<reference evidence="1 2" key="1">
    <citation type="submission" date="2014-04" db="EMBL/GenBank/DDBJ databases">
        <authorList>
            <consortium name="DOE Joint Genome Institute"/>
            <person name="Kuo A."/>
            <person name="Kohler A."/>
            <person name="Jargeat P."/>
            <person name="Nagy L.G."/>
            <person name="Floudas D."/>
            <person name="Copeland A."/>
            <person name="Barry K.W."/>
            <person name="Cichocki N."/>
            <person name="Veneault-Fourrey C."/>
            <person name="LaButti K."/>
            <person name="Lindquist E.A."/>
            <person name="Lipzen A."/>
            <person name="Lundell T."/>
            <person name="Morin E."/>
            <person name="Murat C."/>
            <person name="Sun H."/>
            <person name="Tunlid A."/>
            <person name="Henrissat B."/>
            <person name="Grigoriev I.V."/>
            <person name="Hibbett D.S."/>
            <person name="Martin F."/>
            <person name="Nordberg H.P."/>
            <person name="Cantor M.N."/>
            <person name="Hua S.X."/>
        </authorList>
    </citation>
    <scope>NUCLEOTIDE SEQUENCE [LARGE SCALE GENOMIC DNA]</scope>
    <source>
        <strain evidence="1 2">Ve08.2h10</strain>
    </source>
</reference>
<accession>A0A0D0DTL3</accession>
<dbReference type="AlphaFoldDB" id="A0A0D0DTL3"/>
<evidence type="ECO:0000313" key="2">
    <source>
        <dbReference type="Proteomes" id="UP000054538"/>
    </source>
</evidence>
<evidence type="ECO:0000313" key="1">
    <source>
        <dbReference type="EMBL" id="KIK97283.1"/>
    </source>
</evidence>
<dbReference type="HOGENOM" id="CLU_2923289_0_0_1"/>
<sequence length="61" mass="6778">MNDYWCIHVHTVSIGIVSTEGSLKVLGRAVYCPRAVLNESKPKGVGNLGPFIWTRLFGFEI</sequence>
<dbReference type="Proteomes" id="UP000054538">
    <property type="component" value="Unassembled WGS sequence"/>
</dbReference>
<protein>
    <submittedName>
        <fullName evidence="1">Uncharacterized protein</fullName>
    </submittedName>
</protein>
<gene>
    <name evidence="1" type="ORF">PAXRUDRAFT_825088</name>
</gene>
<dbReference type="EMBL" id="KN824943">
    <property type="protein sequence ID" value="KIK97283.1"/>
    <property type="molecule type" value="Genomic_DNA"/>
</dbReference>
<proteinExistence type="predicted"/>
<dbReference type="InParanoid" id="A0A0D0DTL3"/>